<dbReference type="STRING" id="296218.AWN68_17475"/>
<comment type="caution">
    <text evidence="1">The sequence shown here is derived from an EMBL/GenBank/DDBJ whole genome shotgun (WGS) entry which is preliminary data.</text>
</comment>
<dbReference type="Proteomes" id="UP000075615">
    <property type="component" value="Unassembled WGS sequence"/>
</dbReference>
<gene>
    <name evidence="1" type="ORF">AWN68_17475</name>
</gene>
<dbReference type="OrthoDB" id="963621at2"/>
<evidence type="ECO:0000313" key="2">
    <source>
        <dbReference type="Proteomes" id="UP000075615"/>
    </source>
</evidence>
<sequence>MEEELFNQVRDTIISKHPEVTEGTMMSSPGIQLKGKNFAFFYKRSLTVRLGRDFEPESEGIHKYELLNPFKTKPPLKDWFVISYEEAEKWPMLAEIALNQMRSSK</sequence>
<name>A0A150XNI9_9BACT</name>
<keyword evidence="2" id="KW-1185">Reference proteome</keyword>
<dbReference type="AlphaFoldDB" id="A0A150XNI9"/>
<dbReference type="RefSeq" id="WP_068413957.1">
    <property type="nucleotide sequence ID" value="NZ_LRDB01000008.1"/>
</dbReference>
<dbReference type="EMBL" id="LRDB01000008">
    <property type="protein sequence ID" value="KYG80286.1"/>
    <property type="molecule type" value="Genomic_DNA"/>
</dbReference>
<protein>
    <recommendedName>
        <fullName evidence="3">YdhG-like domain-containing protein</fullName>
    </recommendedName>
</protein>
<evidence type="ECO:0000313" key="1">
    <source>
        <dbReference type="EMBL" id="KYG80286.1"/>
    </source>
</evidence>
<dbReference type="SUPFAM" id="SSF159894">
    <property type="entry name" value="YgaC/TfoX-N like"/>
    <property type="match status" value="1"/>
</dbReference>
<reference evidence="1 2" key="1">
    <citation type="submission" date="2016-01" db="EMBL/GenBank/DDBJ databases">
        <title>Genome sequencing of Roseivirga echinicomitans KMM 6058.</title>
        <authorList>
            <person name="Selvaratnam C."/>
            <person name="Thevarajoo S."/>
            <person name="Goh K.M."/>
            <person name="Ee R."/>
            <person name="Chan K.-G."/>
            <person name="Chong C.S."/>
        </authorList>
    </citation>
    <scope>NUCLEOTIDE SEQUENCE [LARGE SCALE GENOMIC DNA]</scope>
    <source>
        <strain evidence="1 2">KMM 6058</strain>
    </source>
</reference>
<organism evidence="1 2">
    <name type="scientific">Roseivirga echinicomitans</name>
    <dbReference type="NCBI Taxonomy" id="296218"/>
    <lineage>
        <taxon>Bacteria</taxon>
        <taxon>Pseudomonadati</taxon>
        <taxon>Bacteroidota</taxon>
        <taxon>Cytophagia</taxon>
        <taxon>Cytophagales</taxon>
        <taxon>Roseivirgaceae</taxon>
        <taxon>Roseivirga</taxon>
    </lineage>
</organism>
<accession>A0A150XNI9</accession>
<evidence type="ECO:0008006" key="3">
    <source>
        <dbReference type="Google" id="ProtNLM"/>
    </source>
</evidence>
<proteinExistence type="predicted"/>